<gene>
    <name evidence="4" type="primary">LOC120023940</name>
</gene>
<evidence type="ECO:0000313" key="3">
    <source>
        <dbReference type="Proteomes" id="UP000808372"/>
    </source>
</evidence>
<feature type="chain" id="PRO_5035916625" evidence="2">
    <location>
        <begin position="31"/>
        <end position="303"/>
    </location>
</feature>
<keyword evidence="3" id="KW-1185">Reference proteome</keyword>
<accession>A0A8U0TPX6</accession>
<dbReference type="RefSeq" id="XP_038823970.1">
    <property type="nucleotide sequence ID" value="XM_038968042.1"/>
</dbReference>
<keyword evidence="1" id="KW-1133">Transmembrane helix</keyword>
<feature type="signal peptide" evidence="2">
    <location>
        <begin position="1"/>
        <end position="30"/>
    </location>
</feature>
<dbReference type="GeneID" id="120023940"/>
<protein>
    <submittedName>
        <fullName evidence="4">Uncharacterized protein LOC120023940</fullName>
    </submittedName>
</protein>
<dbReference type="KEGG" id="snh:120023940"/>
<keyword evidence="1" id="KW-0472">Membrane</keyword>
<organism evidence="3 4">
    <name type="scientific">Salvelinus namaycush</name>
    <name type="common">Lake trout</name>
    <name type="synonym">Salmo namaycush</name>
    <dbReference type="NCBI Taxonomy" id="8040"/>
    <lineage>
        <taxon>Eukaryota</taxon>
        <taxon>Metazoa</taxon>
        <taxon>Chordata</taxon>
        <taxon>Craniata</taxon>
        <taxon>Vertebrata</taxon>
        <taxon>Euteleostomi</taxon>
        <taxon>Actinopterygii</taxon>
        <taxon>Neopterygii</taxon>
        <taxon>Teleostei</taxon>
        <taxon>Protacanthopterygii</taxon>
        <taxon>Salmoniformes</taxon>
        <taxon>Salmonidae</taxon>
        <taxon>Salmoninae</taxon>
        <taxon>Salvelinus</taxon>
    </lineage>
</organism>
<evidence type="ECO:0000313" key="4">
    <source>
        <dbReference type="RefSeq" id="XP_038823970.1"/>
    </source>
</evidence>
<evidence type="ECO:0000256" key="1">
    <source>
        <dbReference type="SAM" id="Phobius"/>
    </source>
</evidence>
<feature type="transmembrane region" description="Helical" evidence="1">
    <location>
        <begin position="272"/>
        <end position="292"/>
    </location>
</feature>
<reference evidence="4" key="1">
    <citation type="submission" date="2025-08" db="UniProtKB">
        <authorList>
            <consortium name="RefSeq"/>
        </authorList>
    </citation>
    <scope>IDENTIFICATION</scope>
    <source>
        <tissue evidence="4">White muscle</tissue>
    </source>
</reference>
<dbReference type="AlphaFoldDB" id="A0A8U0TPX6"/>
<keyword evidence="2" id="KW-0732">Signal</keyword>
<keyword evidence="1" id="KW-0812">Transmembrane</keyword>
<name>A0A8U0TPX6_SALNM</name>
<sequence length="303" mass="35444">MTVATMMGSAIKSMLHCIAVLEAFYRSVRSQRCSTDPYDPRGVLQIRTIPEAFYRSIRSQRRSTDPYDPRGVLQIRTIPEVFYRSVRSQRFLQIRTIPEVFYRSVRSQRFLQIRTIPEVFYRSSNYYAVLHGLTLSYILGINVNKLSQYVNVGVDVHLPCHNTVDPEDCSSTIWLYSRAGIENAITAVSKTKSPHPHQRQIYSVTLQRKDNNRKWRCHLTDKGKVKTSIDYIVFLHSQWLAKVFTPCNVRRLRMKMRNHRTKSQRVLNQSEVIWVAVVLMAVCVAAALIVIFRWRIIFQEIRC</sequence>
<proteinExistence type="predicted"/>
<dbReference type="Proteomes" id="UP000808372">
    <property type="component" value="Chromosome 29"/>
</dbReference>
<evidence type="ECO:0000256" key="2">
    <source>
        <dbReference type="SAM" id="SignalP"/>
    </source>
</evidence>